<evidence type="ECO:0000313" key="1">
    <source>
        <dbReference type="EMBL" id="VDP22157.1"/>
    </source>
</evidence>
<evidence type="ECO:0000313" key="2">
    <source>
        <dbReference type="Proteomes" id="UP000267606"/>
    </source>
</evidence>
<dbReference type="AlphaFoldDB" id="A0A183I6X9"/>
<evidence type="ECO:0000313" key="3">
    <source>
        <dbReference type="WBParaSite" id="OFLC_0001550201-mRNA-1"/>
    </source>
</evidence>
<reference evidence="3" key="1">
    <citation type="submission" date="2016-06" db="UniProtKB">
        <authorList>
            <consortium name="WormBaseParasite"/>
        </authorList>
    </citation>
    <scope>IDENTIFICATION</scope>
</reference>
<dbReference type="Proteomes" id="UP000267606">
    <property type="component" value="Unassembled WGS sequence"/>
</dbReference>
<gene>
    <name evidence="1" type="ORF">OFLC_LOCUS15490</name>
</gene>
<protein>
    <submittedName>
        <fullName evidence="1 3">Uncharacterized protein</fullName>
    </submittedName>
</protein>
<dbReference type="WBParaSite" id="OFLC_0001550201-mRNA-1">
    <property type="protein sequence ID" value="OFLC_0001550201-mRNA-1"/>
    <property type="gene ID" value="OFLC_0001550201"/>
</dbReference>
<accession>A0A183I6X9</accession>
<reference evidence="1 2" key="2">
    <citation type="submission" date="2018-11" db="EMBL/GenBank/DDBJ databases">
        <authorList>
            <consortium name="Pathogen Informatics"/>
        </authorList>
    </citation>
    <scope>NUCLEOTIDE SEQUENCE [LARGE SCALE GENOMIC DNA]</scope>
</reference>
<sequence>MVDSKHLYHLTTGFTTRTNTMSVSSERSSQSFLSLRQRLIANAPSDGLLELAQSSTTTPIISADQLITSMTDSGISRGTISTFNLQSSIRSTDAKRIFGAEILSSEDETLDMMVPHTSTKNRNSITG</sequence>
<proteinExistence type="predicted"/>
<name>A0A183I6X9_9BILA</name>
<organism evidence="3">
    <name type="scientific">Onchocerca flexuosa</name>
    <dbReference type="NCBI Taxonomy" id="387005"/>
    <lineage>
        <taxon>Eukaryota</taxon>
        <taxon>Metazoa</taxon>
        <taxon>Ecdysozoa</taxon>
        <taxon>Nematoda</taxon>
        <taxon>Chromadorea</taxon>
        <taxon>Rhabditida</taxon>
        <taxon>Spirurina</taxon>
        <taxon>Spiruromorpha</taxon>
        <taxon>Filarioidea</taxon>
        <taxon>Onchocercidae</taxon>
        <taxon>Onchocerca</taxon>
    </lineage>
</organism>
<dbReference type="EMBL" id="UZAJ01042242">
    <property type="protein sequence ID" value="VDP22157.1"/>
    <property type="molecule type" value="Genomic_DNA"/>
</dbReference>
<keyword evidence="2" id="KW-1185">Reference proteome</keyword>